<evidence type="ECO:0000313" key="2">
    <source>
        <dbReference type="EMBL" id="GBF32368.1"/>
    </source>
</evidence>
<name>A0A2L2X8D7_9FIRM</name>
<dbReference type="InterPro" id="IPR027417">
    <property type="entry name" value="P-loop_NTPase"/>
</dbReference>
<keyword evidence="3" id="KW-1185">Reference proteome</keyword>
<evidence type="ECO:0000259" key="1">
    <source>
        <dbReference type="SMART" id="SM00382"/>
    </source>
</evidence>
<dbReference type="AlphaFoldDB" id="A0A2L2X8D7"/>
<sequence>MFNNPNRSELKRLMYLPDSLVIYRKLADTRMLLSLKDLLAGLAEREPVADDIFRKYHIFCALALENSWPECIPDMVLDDENPFSRLASTGGPEAVGQRLKDLADRDLVILQELAGIDSRQLKSIASEIISSTPPDPESWPGWENAFAEGCAEAGEKKHVPGTAGLWLEERRREARASFENASCWGDAVDILAEYYNLAGCGIFSRYPAFRWQKQPAGGELRGIPHPDPVLLEQLIGLSAEHQIILDNTERFLKNLPANNMILYGDRGSGKSSTVKALLHAYAPRGLRMVEIAKPDLGDLPALMRMLSVPKHKFIILIDDLSFEEAELEYKTLKAVLEGGLEARPDNILVYVTSNRHHLVKETFSERQGNDVHAGDAMQEKLSLADRFGITVIFSNPDQKGYLKIVEELAAQRGLEVKPEELRRLALHWEMWHNGRSGRTARQFVDHLEAGLSMEGKIEL</sequence>
<dbReference type="Gene3D" id="3.40.50.300">
    <property type="entry name" value="P-loop containing nucleotide triphosphate hydrolases"/>
    <property type="match status" value="1"/>
</dbReference>
<organism evidence="2 3">
    <name type="scientific">Desulfocucumis palustris</name>
    <dbReference type="NCBI Taxonomy" id="1898651"/>
    <lineage>
        <taxon>Bacteria</taxon>
        <taxon>Bacillati</taxon>
        <taxon>Bacillota</taxon>
        <taxon>Clostridia</taxon>
        <taxon>Eubacteriales</taxon>
        <taxon>Desulfocucumaceae</taxon>
        <taxon>Desulfocucumis</taxon>
    </lineage>
</organism>
<evidence type="ECO:0000313" key="3">
    <source>
        <dbReference type="Proteomes" id="UP000239549"/>
    </source>
</evidence>
<protein>
    <recommendedName>
        <fullName evidence="1">AAA+ ATPase domain-containing protein</fullName>
    </recommendedName>
</protein>
<dbReference type="PANTHER" id="PTHR42935">
    <property type="entry name" value="SLR0930 PROTEIN"/>
    <property type="match status" value="1"/>
</dbReference>
<gene>
    <name evidence="2" type="ORF">DCCM_0562</name>
</gene>
<comment type="caution">
    <text evidence="2">The sequence shown here is derived from an EMBL/GenBank/DDBJ whole genome shotgun (WGS) entry which is preliminary data.</text>
</comment>
<proteinExistence type="predicted"/>
<dbReference type="PANTHER" id="PTHR42935:SF1">
    <property type="entry name" value="SLR0930 PROTEIN"/>
    <property type="match status" value="1"/>
</dbReference>
<dbReference type="EMBL" id="BFAV01000028">
    <property type="protein sequence ID" value="GBF32368.1"/>
    <property type="molecule type" value="Genomic_DNA"/>
</dbReference>
<dbReference type="Proteomes" id="UP000239549">
    <property type="component" value="Unassembled WGS sequence"/>
</dbReference>
<feature type="domain" description="AAA+ ATPase" evidence="1">
    <location>
        <begin position="256"/>
        <end position="397"/>
    </location>
</feature>
<reference evidence="3" key="1">
    <citation type="submission" date="2018-02" db="EMBL/GenBank/DDBJ databases">
        <title>Genome sequence of Desulfocucumis palustris strain NAW-5.</title>
        <authorList>
            <person name="Watanabe M."/>
            <person name="Kojima H."/>
            <person name="Fukui M."/>
        </authorList>
    </citation>
    <scope>NUCLEOTIDE SEQUENCE [LARGE SCALE GENOMIC DNA]</scope>
    <source>
        <strain evidence="3">NAW-5</strain>
    </source>
</reference>
<dbReference type="CDD" id="cd00009">
    <property type="entry name" value="AAA"/>
    <property type="match status" value="1"/>
</dbReference>
<dbReference type="RefSeq" id="WP_104370910.1">
    <property type="nucleotide sequence ID" value="NZ_BFAV01000028.1"/>
</dbReference>
<dbReference type="InterPro" id="IPR003593">
    <property type="entry name" value="AAA+_ATPase"/>
</dbReference>
<accession>A0A2L2X8D7</accession>
<dbReference type="Pfam" id="PF05673">
    <property type="entry name" value="DUF815"/>
    <property type="match status" value="1"/>
</dbReference>
<dbReference type="OrthoDB" id="9812140at2"/>
<dbReference type="SMART" id="SM00382">
    <property type="entry name" value="AAA"/>
    <property type="match status" value="1"/>
</dbReference>
<dbReference type="SUPFAM" id="SSF52540">
    <property type="entry name" value="P-loop containing nucleoside triphosphate hydrolases"/>
    <property type="match status" value="1"/>
</dbReference>
<dbReference type="InterPro" id="IPR008533">
    <property type="entry name" value="DUF815"/>
</dbReference>